<comment type="caution">
    <text evidence="4">The sequence shown here is derived from an EMBL/GenBank/DDBJ whole genome shotgun (WGS) entry which is preliminary data.</text>
</comment>
<evidence type="ECO:0000256" key="2">
    <source>
        <dbReference type="ARBA" id="ARBA00022714"/>
    </source>
</evidence>
<gene>
    <name evidence="4" type="ORF">LZ012_07595</name>
</gene>
<dbReference type="RefSeq" id="WP_275709216.1">
    <property type="nucleotide sequence ID" value="NZ_JAKLTN010000001.1"/>
</dbReference>
<dbReference type="InterPro" id="IPR017927">
    <property type="entry name" value="FAD-bd_FR_type"/>
</dbReference>
<name>A0ABS9K101_9RHOO</name>
<dbReference type="InterPro" id="IPR039261">
    <property type="entry name" value="FNR_nucleotide-bd"/>
</dbReference>
<keyword evidence="2" id="KW-0411">Iron-sulfur</keyword>
<feature type="domain" description="FAD-binding FR-type" evidence="3">
    <location>
        <begin position="1"/>
        <end position="102"/>
    </location>
</feature>
<keyword evidence="5" id="KW-1185">Reference proteome</keyword>
<dbReference type="Gene3D" id="3.40.50.80">
    <property type="entry name" value="Nucleotide-binding domain of ferredoxin-NADP reductase (FNR) module"/>
    <property type="match status" value="1"/>
</dbReference>
<dbReference type="SUPFAM" id="SSF52343">
    <property type="entry name" value="Ferredoxin reductase-like, C-terminal NADP-linked domain"/>
    <property type="match status" value="1"/>
</dbReference>
<organism evidence="4 5">
    <name type="scientific">Dechloromonas hankyongensis</name>
    <dbReference type="NCBI Taxonomy" id="2908002"/>
    <lineage>
        <taxon>Bacteria</taxon>
        <taxon>Pseudomonadati</taxon>
        <taxon>Pseudomonadota</taxon>
        <taxon>Betaproteobacteria</taxon>
        <taxon>Rhodocyclales</taxon>
        <taxon>Azonexaceae</taxon>
        <taxon>Dechloromonas</taxon>
    </lineage>
</organism>
<keyword evidence="2" id="KW-0479">Metal-binding</keyword>
<protein>
    <submittedName>
        <fullName evidence="4">FAD-dependent oxidoreductase</fullName>
    </submittedName>
</protein>
<dbReference type="Proteomes" id="UP001165384">
    <property type="component" value="Unassembled WGS sequence"/>
</dbReference>
<keyword evidence="2" id="KW-0408">Iron</keyword>
<dbReference type="Gene3D" id="2.40.30.10">
    <property type="entry name" value="Translation factors"/>
    <property type="match status" value="1"/>
</dbReference>
<comment type="cofactor">
    <cofactor evidence="1">
        <name>FAD</name>
        <dbReference type="ChEBI" id="CHEBI:57692"/>
    </cofactor>
</comment>
<accession>A0ABS9K101</accession>
<dbReference type="EMBL" id="JAKLTN010000001">
    <property type="protein sequence ID" value="MCG2576855.1"/>
    <property type="molecule type" value="Genomic_DNA"/>
</dbReference>
<sequence length="237" mass="25831">MSTYSTRLIGSELVAERTMAFHFEKPADFVFRAGQAIDLVLPTVEENGQAARHAFSLVSAPHETRLSIATRLRGSAYKEGLHALAPGAGVQVDGPFGSLTLHKDVARDAIMIAGGIGITPFVSMLRQVAQQRQERRFVLVYSNRRAEDAAFLDELLALARDYPGLRFIPTLTQADNVPPGWTGRIGRISGALLAEVAAQAPIYYVAGPPPFVEAMQDDLCRHGADEDDIRSEGFYGY</sequence>
<dbReference type="PANTHER" id="PTHR47354">
    <property type="entry name" value="NADH OXIDOREDUCTASE HCR"/>
    <property type="match status" value="1"/>
</dbReference>
<proteinExistence type="predicted"/>
<evidence type="ECO:0000313" key="5">
    <source>
        <dbReference type="Proteomes" id="UP001165384"/>
    </source>
</evidence>
<reference evidence="4" key="1">
    <citation type="submission" date="2022-01" db="EMBL/GenBank/DDBJ databases">
        <authorList>
            <person name="Jo J.-H."/>
            <person name="Im W.-T."/>
        </authorList>
    </citation>
    <scope>NUCLEOTIDE SEQUENCE</scope>
    <source>
        <strain evidence="4">XY25</strain>
    </source>
</reference>
<keyword evidence="2" id="KW-0001">2Fe-2S</keyword>
<dbReference type="CDD" id="cd00322">
    <property type="entry name" value="FNR_like"/>
    <property type="match status" value="1"/>
</dbReference>
<evidence type="ECO:0000313" key="4">
    <source>
        <dbReference type="EMBL" id="MCG2576855.1"/>
    </source>
</evidence>
<dbReference type="Pfam" id="PF00175">
    <property type="entry name" value="NAD_binding_1"/>
    <property type="match status" value="1"/>
</dbReference>
<dbReference type="InterPro" id="IPR001433">
    <property type="entry name" value="OxRdtase_FAD/NAD-bd"/>
</dbReference>
<dbReference type="InterPro" id="IPR050415">
    <property type="entry name" value="MRET"/>
</dbReference>
<evidence type="ECO:0000259" key="3">
    <source>
        <dbReference type="PROSITE" id="PS51384"/>
    </source>
</evidence>
<dbReference type="SUPFAM" id="SSF63380">
    <property type="entry name" value="Riboflavin synthase domain-like"/>
    <property type="match status" value="1"/>
</dbReference>
<dbReference type="PRINTS" id="PR00410">
    <property type="entry name" value="PHEHYDRXLASE"/>
</dbReference>
<dbReference type="InterPro" id="IPR017938">
    <property type="entry name" value="Riboflavin_synthase-like_b-brl"/>
</dbReference>
<evidence type="ECO:0000256" key="1">
    <source>
        <dbReference type="ARBA" id="ARBA00001974"/>
    </source>
</evidence>
<dbReference type="PANTHER" id="PTHR47354:SF5">
    <property type="entry name" value="PROTEIN RFBI"/>
    <property type="match status" value="1"/>
</dbReference>
<dbReference type="PROSITE" id="PS51384">
    <property type="entry name" value="FAD_FR"/>
    <property type="match status" value="1"/>
</dbReference>